<gene>
    <name evidence="5" type="ORF">CC77DRAFT_293229</name>
</gene>
<dbReference type="RefSeq" id="XP_018390366.1">
    <property type="nucleotide sequence ID" value="XM_018531091.1"/>
</dbReference>
<dbReference type="EMBL" id="KV441470">
    <property type="protein sequence ID" value="OAG24945.1"/>
    <property type="molecule type" value="Genomic_DNA"/>
</dbReference>
<dbReference type="VEuPathDB" id="FungiDB:CC77DRAFT_293229"/>
<dbReference type="SUPFAM" id="SSF48403">
    <property type="entry name" value="Ankyrin repeat"/>
    <property type="match status" value="1"/>
</dbReference>
<accession>A0A177DYZ4</accession>
<dbReference type="Pfam" id="PF00023">
    <property type="entry name" value="Ank"/>
    <property type="match status" value="1"/>
</dbReference>
<dbReference type="PROSITE" id="PS50088">
    <property type="entry name" value="ANK_REPEAT"/>
    <property type="match status" value="2"/>
</dbReference>
<protein>
    <submittedName>
        <fullName evidence="5">Uncharacterized protein</fullName>
    </submittedName>
</protein>
<dbReference type="AlphaFoldDB" id="A0A177DYZ4"/>
<organism evidence="5 6">
    <name type="scientific">Alternaria alternata</name>
    <name type="common">Alternaria rot fungus</name>
    <name type="synonym">Torula alternata</name>
    <dbReference type="NCBI Taxonomy" id="5599"/>
    <lineage>
        <taxon>Eukaryota</taxon>
        <taxon>Fungi</taxon>
        <taxon>Dikarya</taxon>
        <taxon>Ascomycota</taxon>
        <taxon>Pezizomycotina</taxon>
        <taxon>Dothideomycetes</taxon>
        <taxon>Pleosporomycetidae</taxon>
        <taxon>Pleosporales</taxon>
        <taxon>Pleosporineae</taxon>
        <taxon>Pleosporaceae</taxon>
        <taxon>Alternaria</taxon>
        <taxon>Alternaria sect. Alternaria</taxon>
        <taxon>Alternaria alternata complex</taxon>
    </lineage>
</organism>
<dbReference type="PANTHER" id="PTHR10039">
    <property type="entry name" value="AMELOGENIN"/>
    <property type="match status" value="1"/>
</dbReference>
<dbReference type="Pfam" id="PF22939">
    <property type="entry name" value="WHD_GPIID"/>
    <property type="match status" value="1"/>
</dbReference>
<feature type="repeat" description="ANK" evidence="2">
    <location>
        <begin position="803"/>
        <end position="835"/>
    </location>
</feature>
<proteinExistence type="predicted"/>
<dbReference type="InterPro" id="IPR054471">
    <property type="entry name" value="GPIID_WHD"/>
</dbReference>
<dbReference type="InterPro" id="IPR036770">
    <property type="entry name" value="Ankyrin_rpt-contain_sf"/>
</dbReference>
<name>A0A177DYZ4_ALTAL</name>
<dbReference type="KEGG" id="aalt:CC77DRAFT_293229"/>
<dbReference type="InterPro" id="IPR056884">
    <property type="entry name" value="NPHP3-like_N"/>
</dbReference>
<dbReference type="Gene3D" id="1.25.40.20">
    <property type="entry name" value="Ankyrin repeat-containing domain"/>
    <property type="match status" value="2"/>
</dbReference>
<feature type="repeat" description="ANK" evidence="2">
    <location>
        <begin position="986"/>
        <end position="1010"/>
    </location>
</feature>
<dbReference type="Pfam" id="PF12796">
    <property type="entry name" value="Ank_2"/>
    <property type="match status" value="2"/>
</dbReference>
<dbReference type="SUPFAM" id="SSF52540">
    <property type="entry name" value="P-loop containing nucleoside triphosphate hydrolases"/>
    <property type="match status" value="1"/>
</dbReference>
<dbReference type="GeneID" id="29116685"/>
<keyword evidence="1" id="KW-0677">Repeat</keyword>
<sequence length="1065" mass="119604">MATVMSKALTKASSLKPDIRLAQALSEFEADLTNEQKSRFRTLRSQSLSVAPTPSDVMRLTAEVDRRMSKKYSGQCFGPRFTNFLQGVQQFAALGDVVVGGSQNLIACGVWTLVRMSLLSIVSLSNYVDKLSSIFMDIGRSTPRHQAISVLYPQSTKLQSYLSEYFIVVVALCRYLFKFGQKSALQQFSSSLNDGDLKAFRTDLDKWALWIANEMQLNEAQESSGFRALSRSMFKSASQQQKFATKNRVLDFCSTYDHETVWKQTRKAGNTSLYTNFVDYEQWRDSSHSSTIICTGKLGSGKSVLLANIVDDLNISTEKERPLITYFFCRHDIPESLQARVVLGSLARQLLRTVDDLDILSEICGDTHTTGDTDKILGLILQGYPPNHKAFFVIDGLDECDDEERRVLVQAMGSIQENLNVLICASFREEPNNGLQSITHHLLSTRIVPLPEKNPDIDAFIEADLHRCLDQELLTIGDATLIIEIQDALIAGSQGMFLWAALQIRSLCSMKTDHDIREALTDLPKNISQTFARILWKSGSLDRPLQAKTLQLVLAACRPLTTSELREALSVTPGDTTWDPSKLLNDVHSALACCGCLLTVDEEESTVRVVHHSVKQYFLHGLDDARHIGFTVDDARIRMADIVITYLAYGVFETQMTKTAIRPIMAHSAPSKILQSTMGSSGTTRQLAMKLLGSRKQPTFDLSKILAEARGSLNPRPEHVFTFYAYANKHWQDHIWDVSGRNHRIYQLSSNLIQARRSEIRDVDKDFGSRCRWAAKHGSLKLLELIYQKSKELAVDSEDPTYDIDTPLAWAIDHGDKDIVKILLEAGVDVNKRVKVWHQRAKPVVMRRLEELSPLILAVRKEDKDIVELLLEMDKLDVNAIDREYRTAFTWALEKRNMDIIRLLFKDERTDIDRERPGEWAPLLAAASQRDKDLLQVLLFTDRFDVNSKIKIRESTLMLAASEGHQEIVELLIAGGKLDLNAINDRGESALMVAASEGHEGIVELLLATGKIDIHTRGEDGKTALSMALSQKHKYVVEMLQSYSLRIAADSLVGANKTDTPDETT</sequence>
<evidence type="ECO:0000256" key="1">
    <source>
        <dbReference type="ARBA" id="ARBA00022737"/>
    </source>
</evidence>
<feature type="domain" description="GPI inositol-deacylase winged helix" evidence="3">
    <location>
        <begin position="548"/>
        <end position="621"/>
    </location>
</feature>
<dbReference type="OMA" id="IFMTAGR"/>
<reference evidence="5 6" key="1">
    <citation type="submission" date="2016-05" db="EMBL/GenBank/DDBJ databases">
        <title>Comparative analysis of secretome profiles of manganese(II)-oxidizing ascomycete fungi.</title>
        <authorList>
            <consortium name="DOE Joint Genome Institute"/>
            <person name="Zeiner C.A."/>
            <person name="Purvine S.O."/>
            <person name="Zink E.M."/>
            <person name="Wu S."/>
            <person name="Pasa-Tolic L."/>
            <person name="Chaput D.L."/>
            <person name="Haridas S."/>
            <person name="Grigoriev I.V."/>
            <person name="Santelli C.M."/>
            <person name="Hansel C.M."/>
        </authorList>
    </citation>
    <scope>NUCLEOTIDE SEQUENCE [LARGE SCALE GENOMIC DNA]</scope>
    <source>
        <strain evidence="5 6">SRC1lrK2f</strain>
    </source>
</reference>
<dbReference type="PROSITE" id="PS50297">
    <property type="entry name" value="ANK_REP_REGION"/>
    <property type="match status" value="2"/>
</dbReference>
<dbReference type="Pfam" id="PF24883">
    <property type="entry name" value="NPHP3_N"/>
    <property type="match status" value="1"/>
</dbReference>
<keyword evidence="2" id="KW-0040">ANK repeat</keyword>
<dbReference type="Gene3D" id="3.40.50.300">
    <property type="entry name" value="P-loop containing nucleotide triphosphate hydrolases"/>
    <property type="match status" value="1"/>
</dbReference>
<dbReference type="PANTHER" id="PTHR10039:SF10">
    <property type="entry name" value="NACHT DOMAIN-CONTAINING PROTEIN"/>
    <property type="match status" value="1"/>
</dbReference>
<evidence type="ECO:0000256" key="2">
    <source>
        <dbReference type="PROSITE-ProRule" id="PRU00023"/>
    </source>
</evidence>
<dbReference type="Proteomes" id="UP000077248">
    <property type="component" value="Unassembled WGS sequence"/>
</dbReference>
<evidence type="ECO:0000259" key="3">
    <source>
        <dbReference type="Pfam" id="PF22939"/>
    </source>
</evidence>
<dbReference type="SMART" id="SM00248">
    <property type="entry name" value="ANK"/>
    <property type="match status" value="8"/>
</dbReference>
<keyword evidence="6" id="KW-1185">Reference proteome</keyword>
<evidence type="ECO:0000259" key="4">
    <source>
        <dbReference type="Pfam" id="PF24883"/>
    </source>
</evidence>
<dbReference type="InterPro" id="IPR002110">
    <property type="entry name" value="Ankyrin_rpt"/>
</dbReference>
<feature type="domain" description="Nephrocystin 3-like N-terminal" evidence="4">
    <location>
        <begin position="279"/>
        <end position="422"/>
    </location>
</feature>
<evidence type="ECO:0000313" key="6">
    <source>
        <dbReference type="Proteomes" id="UP000077248"/>
    </source>
</evidence>
<evidence type="ECO:0000313" key="5">
    <source>
        <dbReference type="EMBL" id="OAG24945.1"/>
    </source>
</evidence>
<dbReference type="InterPro" id="IPR027417">
    <property type="entry name" value="P-loop_NTPase"/>
</dbReference>